<dbReference type="SMART" id="SM00032">
    <property type="entry name" value="CCP"/>
    <property type="match status" value="2"/>
</dbReference>
<keyword evidence="10" id="KW-0677">Repeat</keyword>
<evidence type="ECO:0000256" key="23">
    <source>
        <dbReference type="PROSITE-ProRule" id="PRU00076"/>
    </source>
</evidence>
<keyword evidence="14 26" id="KW-0472">Membrane</keyword>
<feature type="domain" description="EGF-like" evidence="27">
    <location>
        <begin position="153"/>
        <end position="189"/>
    </location>
</feature>
<gene>
    <name evidence="30" type="ORF">COCON_G00062180</name>
</gene>
<dbReference type="PROSITE" id="PS50041">
    <property type="entry name" value="C_TYPE_LECTIN_2"/>
    <property type="match status" value="1"/>
</dbReference>
<dbReference type="SUPFAM" id="SSF56436">
    <property type="entry name" value="C-type lectin-like"/>
    <property type="match status" value="1"/>
</dbReference>
<evidence type="ECO:0000259" key="27">
    <source>
        <dbReference type="PROSITE" id="PS50026"/>
    </source>
</evidence>
<dbReference type="InterPro" id="IPR002396">
    <property type="entry name" value="Selectin_superfamily"/>
</dbReference>
<evidence type="ECO:0000256" key="21">
    <source>
        <dbReference type="ARBA" id="ARBA00043124"/>
    </source>
</evidence>
<dbReference type="GO" id="GO:0007155">
    <property type="term" value="P:cell adhesion"/>
    <property type="evidence" value="ECO:0007669"/>
    <property type="project" value="UniProtKB-KW"/>
</dbReference>
<feature type="disulfide bond" evidence="23">
    <location>
        <begin position="179"/>
        <end position="188"/>
    </location>
</feature>
<dbReference type="InterPro" id="IPR050350">
    <property type="entry name" value="Compl-Cell_Adhes-Reg"/>
</dbReference>
<evidence type="ECO:0000313" key="30">
    <source>
        <dbReference type="EMBL" id="KAJ8279152.1"/>
    </source>
</evidence>
<dbReference type="EMBL" id="JAFJMO010000004">
    <property type="protein sequence ID" value="KAJ8279152.1"/>
    <property type="molecule type" value="Genomic_DNA"/>
</dbReference>
<accession>A0A9Q1I1V7</accession>
<dbReference type="Proteomes" id="UP001152803">
    <property type="component" value="Unassembled WGS sequence"/>
</dbReference>
<dbReference type="OrthoDB" id="406096at2759"/>
<feature type="domain" description="C-type lectin" evidence="28">
    <location>
        <begin position="33"/>
        <end position="153"/>
    </location>
</feature>
<keyword evidence="8" id="KW-0732">Signal</keyword>
<dbReference type="PANTHER" id="PTHR19325:SF493">
    <property type="entry name" value="E-SELECTIN"/>
    <property type="match status" value="1"/>
</dbReference>
<reference evidence="30" key="1">
    <citation type="journal article" date="2023" name="Science">
        <title>Genome structures resolve the early diversification of teleost fishes.</title>
        <authorList>
            <person name="Parey E."/>
            <person name="Louis A."/>
            <person name="Montfort J."/>
            <person name="Bouchez O."/>
            <person name="Roques C."/>
            <person name="Iampietro C."/>
            <person name="Lluch J."/>
            <person name="Castinel A."/>
            <person name="Donnadieu C."/>
            <person name="Desvignes T."/>
            <person name="Floi Bucao C."/>
            <person name="Jouanno E."/>
            <person name="Wen M."/>
            <person name="Mejri S."/>
            <person name="Dirks R."/>
            <person name="Jansen H."/>
            <person name="Henkel C."/>
            <person name="Chen W.J."/>
            <person name="Zahm M."/>
            <person name="Cabau C."/>
            <person name="Klopp C."/>
            <person name="Thompson A.W."/>
            <person name="Robinson-Rechavi M."/>
            <person name="Braasch I."/>
            <person name="Lecointre G."/>
            <person name="Bobe J."/>
            <person name="Postlethwait J.H."/>
            <person name="Berthelot C."/>
            <person name="Roest Crollius H."/>
            <person name="Guiguen Y."/>
        </authorList>
    </citation>
    <scope>NUCLEOTIDE SEQUENCE</scope>
    <source>
        <strain evidence="30">Concon-B</strain>
    </source>
</reference>
<evidence type="ECO:0000256" key="19">
    <source>
        <dbReference type="ARBA" id="ARBA00041401"/>
    </source>
</evidence>
<evidence type="ECO:0000256" key="4">
    <source>
        <dbReference type="ARBA" id="ARBA00022536"/>
    </source>
</evidence>
<dbReference type="AlphaFoldDB" id="A0A9Q1I1V7"/>
<evidence type="ECO:0000259" key="29">
    <source>
        <dbReference type="PROSITE" id="PS50923"/>
    </source>
</evidence>
<keyword evidence="13 26" id="KW-1133">Transmembrane helix</keyword>
<feature type="domain" description="Sushi" evidence="29">
    <location>
        <begin position="192"/>
        <end position="253"/>
    </location>
</feature>
<dbReference type="CDD" id="cd00033">
    <property type="entry name" value="CCP"/>
    <property type="match status" value="2"/>
</dbReference>
<organism evidence="30 31">
    <name type="scientific">Conger conger</name>
    <name type="common">Conger eel</name>
    <name type="synonym">Muraena conger</name>
    <dbReference type="NCBI Taxonomy" id="82655"/>
    <lineage>
        <taxon>Eukaryota</taxon>
        <taxon>Metazoa</taxon>
        <taxon>Chordata</taxon>
        <taxon>Craniata</taxon>
        <taxon>Vertebrata</taxon>
        <taxon>Euteleostomi</taxon>
        <taxon>Actinopterygii</taxon>
        <taxon>Neopterygii</taxon>
        <taxon>Teleostei</taxon>
        <taxon>Anguilliformes</taxon>
        <taxon>Congridae</taxon>
        <taxon>Conger</taxon>
    </lineage>
</organism>
<dbReference type="PRINTS" id="PR00343">
    <property type="entry name" value="SELECTIN"/>
</dbReference>
<dbReference type="InterPro" id="IPR016187">
    <property type="entry name" value="CTDL_fold"/>
</dbReference>
<feature type="region of interest" description="Disordered" evidence="25">
    <location>
        <begin position="348"/>
        <end position="372"/>
    </location>
</feature>
<feature type="disulfide bond" evidence="24">
    <location>
        <begin position="224"/>
        <end position="251"/>
    </location>
</feature>
<evidence type="ECO:0000259" key="28">
    <source>
        <dbReference type="PROSITE" id="PS50041"/>
    </source>
</evidence>
<feature type="transmembrane region" description="Helical" evidence="26">
    <location>
        <begin position="20"/>
        <end position="38"/>
    </location>
</feature>
<dbReference type="PROSITE" id="PS01186">
    <property type="entry name" value="EGF_2"/>
    <property type="match status" value="1"/>
</dbReference>
<evidence type="ECO:0000256" key="5">
    <source>
        <dbReference type="ARBA" id="ARBA00022659"/>
    </source>
</evidence>
<dbReference type="SMART" id="SM00181">
    <property type="entry name" value="EGF"/>
    <property type="match status" value="1"/>
</dbReference>
<dbReference type="PROSITE" id="PS50026">
    <property type="entry name" value="EGF_3"/>
    <property type="match status" value="1"/>
</dbReference>
<evidence type="ECO:0000256" key="15">
    <source>
        <dbReference type="ARBA" id="ARBA00023157"/>
    </source>
</evidence>
<proteinExistence type="inferred from homology"/>
<keyword evidence="12" id="KW-0130">Cell adhesion</keyword>
<dbReference type="SUPFAM" id="SSF57535">
    <property type="entry name" value="Complement control module/SCR domain"/>
    <property type="match status" value="2"/>
</dbReference>
<evidence type="ECO:0000256" key="6">
    <source>
        <dbReference type="ARBA" id="ARBA00022692"/>
    </source>
</evidence>
<comment type="function">
    <text evidence="22">Cell-surface glycoprotein having a role in immunoadhesion. Mediates in the adhesion of blood neutrophils in cytokine-activated endothelium through interaction with SELPLG/PSGL1. May have a role in capillary morphogenesis.</text>
</comment>
<dbReference type="InterPro" id="IPR000742">
    <property type="entry name" value="EGF"/>
</dbReference>
<dbReference type="InterPro" id="IPR000436">
    <property type="entry name" value="Sushi_SCR_CCP_dom"/>
</dbReference>
<evidence type="ECO:0000256" key="11">
    <source>
        <dbReference type="ARBA" id="ARBA00022837"/>
    </source>
</evidence>
<dbReference type="Pfam" id="PF00008">
    <property type="entry name" value="EGF"/>
    <property type="match status" value="1"/>
</dbReference>
<dbReference type="Gene3D" id="2.10.70.10">
    <property type="entry name" value="Complement Module, domain 1"/>
    <property type="match status" value="2"/>
</dbReference>
<evidence type="ECO:0000256" key="16">
    <source>
        <dbReference type="ARBA" id="ARBA00023180"/>
    </source>
</evidence>
<feature type="disulfide bond" evidence="24">
    <location>
        <begin position="284"/>
        <end position="311"/>
    </location>
</feature>
<dbReference type="PROSITE" id="PS00022">
    <property type="entry name" value="EGF_1"/>
    <property type="match status" value="1"/>
</dbReference>
<dbReference type="InterPro" id="IPR035976">
    <property type="entry name" value="Sushi/SCR/CCP_sf"/>
</dbReference>
<dbReference type="Pfam" id="PF00084">
    <property type="entry name" value="Sushi"/>
    <property type="match status" value="2"/>
</dbReference>
<evidence type="ECO:0000256" key="2">
    <source>
        <dbReference type="ARBA" id="ARBA00007360"/>
    </source>
</evidence>
<evidence type="ECO:0000256" key="26">
    <source>
        <dbReference type="SAM" id="Phobius"/>
    </source>
</evidence>
<feature type="transmembrane region" description="Helical" evidence="26">
    <location>
        <begin position="314"/>
        <end position="338"/>
    </location>
</feature>
<evidence type="ECO:0000256" key="18">
    <source>
        <dbReference type="ARBA" id="ARBA00040812"/>
    </source>
</evidence>
<keyword evidence="16" id="KW-0325">Glycoprotein</keyword>
<evidence type="ECO:0000256" key="7">
    <source>
        <dbReference type="ARBA" id="ARBA00022723"/>
    </source>
</evidence>
<keyword evidence="6 26" id="KW-0812">Transmembrane</keyword>
<evidence type="ECO:0000256" key="8">
    <source>
        <dbReference type="ARBA" id="ARBA00022729"/>
    </source>
</evidence>
<keyword evidence="15 23" id="KW-1015">Disulfide bond</keyword>
<protein>
    <recommendedName>
        <fullName evidence="18">E-selectin</fullName>
    </recommendedName>
    <alternativeName>
        <fullName evidence="19">CD62 antigen-like family member E</fullName>
    </alternativeName>
    <alternativeName>
        <fullName evidence="20">Endothelial leukocyte adhesion molecule 1</fullName>
    </alternativeName>
    <alternativeName>
        <fullName evidence="21">Leukocyte-endothelial cell adhesion molecule 2</fullName>
    </alternativeName>
</protein>
<dbReference type="SMART" id="SM00034">
    <property type="entry name" value="CLECT"/>
    <property type="match status" value="1"/>
</dbReference>
<sequence>MRNYKASLRQGSKQVKVKWILIIICDILMTGYALGWTYHHSNEHMNWVKARKWCQDTYTDLVAIQNWEEMSYLNKTLPQKKDYYWIGIRKINGTWTWVGTNETMEEKDGFWAQQEPNNKQEDEDCVEIYIKRNKDGGNWNDEKCGNLKHPLCFKAQCNATSCSNRGECTETINNYTCKCALGFEGPRCQDAVRCESPTILQHGWVKCHGPHGNHGYRSTCTFRCAKGFSLEGQQESNCTASGEWTGTTPVCKGVDCIDFSEPEDGYVNCSGPSTTFSSTCEFRCSKGFLLLGPNKVTCNAAGIWTGRRPFCASFMYVAAALAGTTILSTSCFICFCLMHCRKRKNTVQTGLPEEDRTQPGDEPEGVPLSLTA</sequence>
<evidence type="ECO:0000256" key="3">
    <source>
        <dbReference type="ARBA" id="ARBA00022475"/>
    </source>
</evidence>
<evidence type="ECO:0000256" key="14">
    <source>
        <dbReference type="ARBA" id="ARBA00023136"/>
    </source>
</evidence>
<comment type="subunit">
    <text evidence="17">Interacts with SELPLG/PSGL1 and PODXL2 through the sialyl Lewis X epitope. SELPLG sulfation appears not to be required for this interaction.</text>
</comment>
<evidence type="ECO:0000256" key="20">
    <source>
        <dbReference type="ARBA" id="ARBA00042113"/>
    </source>
</evidence>
<dbReference type="PANTHER" id="PTHR19325">
    <property type="entry name" value="COMPLEMENT COMPONENT-RELATED SUSHI DOMAIN-CONTAINING"/>
    <property type="match status" value="1"/>
</dbReference>
<keyword evidence="31" id="KW-1185">Reference proteome</keyword>
<keyword evidence="5 24" id="KW-0768">Sushi</keyword>
<dbReference type="Pfam" id="PF00059">
    <property type="entry name" value="Lectin_C"/>
    <property type="match status" value="1"/>
</dbReference>
<dbReference type="CDD" id="cd00054">
    <property type="entry name" value="EGF_CA"/>
    <property type="match status" value="1"/>
</dbReference>
<evidence type="ECO:0000256" key="10">
    <source>
        <dbReference type="ARBA" id="ARBA00022737"/>
    </source>
</evidence>
<evidence type="ECO:0000256" key="22">
    <source>
        <dbReference type="ARBA" id="ARBA00045695"/>
    </source>
</evidence>
<keyword evidence="4 23" id="KW-0245">EGF-like domain</keyword>
<evidence type="ECO:0000256" key="13">
    <source>
        <dbReference type="ARBA" id="ARBA00022989"/>
    </source>
</evidence>
<name>A0A9Q1I1V7_CONCO</name>
<dbReference type="FunFam" id="2.10.70.10:FF:000001">
    <property type="entry name" value="Selectin P"/>
    <property type="match status" value="1"/>
</dbReference>
<dbReference type="FunFam" id="2.10.25.10:FF:000176">
    <property type="entry name" value="Selectin P"/>
    <property type="match status" value="1"/>
</dbReference>
<dbReference type="GO" id="GO:0030246">
    <property type="term" value="F:carbohydrate binding"/>
    <property type="evidence" value="ECO:0007669"/>
    <property type="project" value="UniProtKB-KW"/>
</dbReference>
<dbReference type="Gene3D" id="3.10.100.10">
    <property type="entry name" value="Mannose-Binding Protein A, subunit A"/>
    <property type="match status" value="1"/>
</dbReference>
<keyword evidence="9" id="KW-0430">Lectin</keyword>
<evidence type="ECO:0000256" key="25">
    <source>
        <dbReference type="SAM" id="MobiDB-lite"/>
    </source>
</evidence>
<dbReference type="PROSITE" id="PS50923">
    <property type="entry name" value="SUSHI"/>
    <property type="match status" value="2"/>
</dbReference>
<comment type="caution">
    <text evidence="30">The sequence shown here is derived from an EMBL/GenBank/DDBJ whole genome shotgun (WGS) entry which is preliminary data.</text>
</comment>
<dbReference type="InterPro" id="IPR016186">
    <property type="entry name" value="C-type_lectin-like/link_sf"/>
</dbReference>
<evidence type="ECO:0000256" key="17">
    <source>
        <dbReference type="ARBA" id="ARBA00038738"/>
    </source>
</evidence>
<evidence type="ECO:0000256" key="1">
    <source>
        <dbReference type="ARBA" id="ARBA00004251"/>
    </source>
</evidence>
<dbReference type="FunFam" id="3.10.100.10:FF:000007">
    <property type="entry name" value="L-selectin"/>
    <property type="match status" value="1"/>
</dbReference>
<dbReference type="InterPro" id="IPR001304">
    <property type="entry name" value="C-type_lectin-like"/>
</dbReference>
<dbReference type="GO" id="GO:0046872">
    <property type="term" value="F:metal ion binding"/>
    <property type="evidence" value="ECO:0007669"/>
    <property type="project" value="UniProtKB-KW"/>
</dbReference>
<evidence type="ECO:0000313" key="31">
    <source>
        <dbReference type="Proteomes" id="UP001152803"/>
    </source>
</evidence>
<comment type="subcellular location">
    <subcellularLocation>
        <location evidence="1">Cell membrane</location>
        <topology evidence="1">Single-pass type I membrane protein</topology>
    </subcellularLocation>
</comment>
<evidence type="ECO:0000256" key="12">
    <source>
        <dbReference type="ARBA" id="ARBA00022889"/>
    </source>
</evidence>
<evidence type="ECO:0000256" key="9">
    <source>
        <dbReference type="ARBA" id="ARBA00022734"/>
    </source>
</evidence>
<keyword evidence="11" id="KW-0106">Calcium</keyword>
<evidence type="ECO:0000256" key="24">
    <source>
        <dbReference type="PROSITE-ProRule" id="PRU00302"/>
    </source>
</evidence>
<keyword evidence="7" id="KW-0479">Metal-binding</keyword>
<dbReference type="GO" id="GO:0005886">
    <property type="term" value="C:plasma membrane"/>
    <property type="evidence" value="ECO:0007669"/>
    <property type="project" value="UniProtKB-SubCell"/>
</dbReference>
<feature type="domain" description="Sushi" evidence="29">
    <location>
        <begin position="254"/>
        <end position="313"/>
    </location>
</feature>
<comment type="similarity">
    <text evidence="2">Belongs to the selectin/LECAM family.</text>
</comment>
<comment type="caution">
    <text evidence="23">Lacks conserved residue(s) required for the propagation of feature annotation.</text>
</comment>
<keyword evidence="3" id="KW-1003">Cell membrane</keyword>